<keyword evidence="7 9" id="KW-0472">Membrane</keyword>
<dbReference type="SMART" id="SM00327">
    <property type="entry name" value="VWA"/>
    <property type="match status" value="1"/>
</dbReference>
<gene>
    <name evidence="12" type="ORF">WR25_15491</name>
</gene>
<keyword evidence="5" id="KW-0732">Signal</keyword>
<evidence type="ECO:0000313" key="12">
    <source>
        <dbReference type="EMBL" id="PAV56381.1"/>
    </source>
</evidence>
<evidence type="ECO:0000256" key="4">
    <source>
        <dbReference type="ARBA" id="ARBA00022692"/>
    </source>
</evidence>
<dbReference type="InterPro" id="IPR042235">
    <property type="entry name" value="ZP-C_dom"/>
</dbReference>
<keyword evidence="3" id="KW-1003">Cell membrane</keyword>
<feature type="region of interest" description="Disordered" evidence="8">
    <location>
        <begin position="822"/>
        <end position="852"/>
    </location>
</feature>
<feature type="domain" description="ZP" evidence="11">
    <location>
        <begin position="1668"/>
        <end position="1920"/>
    </location>
</feature>
<evidence type="ECO:0000256" key="8">
    <source>
        <dbReference type="SAM" id="MobiDB-lite"/>
    </source>
</evidence>
<feature type="compositionally biased region" description="Polar residues" evidence="8">
    <location>
        <begin position="2049"/>
        <end position="2059"/>
    </location>
</feature>
<dbReference type="STRING" id="2018661.A0A2A2J3Z4"/>
<feature type="compositionally biased region" description="Low complexity" evidence="8">
    <location>
        <begin position="502"/>
        <end position="530"/>
    </location>
</feature>
<dbReference type="InterPro" id="IPR057475">
    <property type="entry name" value="CUT_C"/>
</dbReference>
<feature type="region of interest" description="Disordered" evidence="8">
    <location>
        <begin position="354"/>
        <end position="393"/>
    </location>
</feature>
<feature type="compositionally biased region" description="Basic and acidic residues" evidence="8">
    <location>
        <begin position="21"/>
        <end position="36"/>
    </location>
</feature>
<dbReference type="EMBL" id="LIAE01010705">
    <property type="protein sequence ID" value="PAV56381.1"/>
    <property type="molecule type" value="Genomic_DNA"/>
</dbReference>
<dbReference type="PANTHER" id="PTHR22907">
    <property type="entry name" value="GH04558P"/>
    <property type="match status" value="1"/>
</dbReference>
<feature type="compositionally biased region" description="Low complexity" evidence="8">
    <location>
        <begin position="560"/>
        <end position="572"/>
    </location>
</feature>
<name>A0A2A2J3Z4_9BILA</name>
<feature type="region of interest" description="Disordered" evidence="8">
    <location>
        <begin position="1340"/>
        <end position="1362"/>
    </location>
</feature>
<dbReference type="SMART" id="SM00241">
    <property type="entry name" value="ZP"/>
    <property type="match status" value="1"/>
</dbReference>
<feature type="region of interest" description="Disordered" evidence="8">
    <location>
        <begin position="290"/>
        <end position="312"/>
    </location>
</feature>
<dbReference type="InterPro" id="IPR056953">
    <property type="entry name" value="CUT_N"/>
</dbReference>
<comment type="caution">
    <text evidence="12">The sequence shown here is derived from an EMBL/GenBank/DDBJ whole genome shotgun (WGS) entry which is preliminary data.</text>
</comment>
<evidence type="ECO:0000256" key="3">
    <source>
        <dbReference type="ARBA" id="ARBA00022475"/>
    </source>
</evidence>
<feature type="compositionally biased region" description="Low complexity" evidence="8">
    <location>
        <begin position="208"/>
        <end position="220"/>
    </location>
</feature>
<evidence type="ECO:0000313" key="13">
    <source>
        <dbReference type="Proteomes" id="UP000218231"/>
    </source>
</evidence>
<feature type="region of interest" description="Disordered" evidence="8">
    <location>
        <begin position="494"/>
        <end position="531"/>
    </location>
</feature>
<feature type="compositionally biased region" description="Low complexity" evidence="8">
    <location>
        <begin position="2000"/>
        <end position="2010"/>
    </location>
</feature>
<sequence length="2087" mass="229702">MKVSFWKAKPFDLPPAIAPATRKEFSQPPRTKDKPDPNSNIIIHIYLNAKDKQTQHSEARIGPLHNLFQRGTQPGAPGTIANPIVITKEFDRDTLEFVDERNNDASYSHFLHNATVSSPDKHLVKSINKVVDEQLTKAIPMVMARMKDTKPPMDDGLRQQLEEELVDTLANHLADGMNESEPVTDKDLEQLISEGFNEIDKQINASLQQTTTTTKTPTQTERPRQSSIPTTTQRPTTLLPRTASRQTTTQPTTRSATKRIEIFESTTTRGRIISISTTSAPEQRTDEPNIWATQPTTTSGRAQSTTTRITAQPTTTSQRIWIFDTTTQRNIPTTVPSSSEEASVTKHIVPTTARPLSTSRNTPWWENPDLGTSTERSTRRPSATQRATERPVWKTTEEIRTTTSTRPTPWWENPEFTTTRRIITTRPTTRRPTTTERVTQPTTSKKIWIFDTTTRERVQTTTRRPEKTQFEKKTEIPNIWNGQPMIPGIRITTTEEPESSRETPWWENPEYTTTRRPPTTRRTQTTTSTTKQPWWLTSTQQRITRTTQRTTSWWENPEYTTTSRPATRQTTTKGQSFATLTPSVGKTSPESLWPMMHSEETQKTTLRPSFATETNYNGNRVEDDRNTRIIYPNRVQTSSAWPEATTTPKIIIVHIPTEPKQANTPTWPPGIGPNEQEVDQTLYPARPIVPMRGGWVQGNEQTASHRIDTTTSYDSQTSTAYSSIPDISKVDVITSPKKVPSRAETSTIFPGSLEPKTQPNPTKTPVWTSGLQTTTPKVERPIFTEAIEIPNGGRDGWLPGQGPDIFVNPPTPKAVTNKPTNAINSVNPQVNLGSTPPSVSVKPEEDTYPTGPPVFGSTPSASYVTASTLPFLAPDIFTGTNVDGAPQQIPAESSTPRVVVKTTSKMSFAGGNMAKMSTEDIGQAQTQKPTPNQSFSDSNNSNLEGDQVLVSAAPPQPGSIPAIGTPPPNDYDNPSDGFSVVTTKPIRVVEVETGDNQFGFTFTNTHPTSVAPKQQTHPFLVPSQSGPLEGTISRLPYYTSSTVPGPVSSTLQIPRIVVTKKPPSGFGQDNIMGNKHYKLSELFPDPSLFIPVQGSSHPENEPSSSSTPRTASPSQVEDISGDLSRFGGEQQFSPAPRPATRFGQPSQGINPPVESQPPFATLIPPNQSGEPTNGVTPPETNLPFATTQLIPSLIDAASHGGSQQGEVPETATEETIIQVGGKFNVWDLPNETAIIKTIPGGFEPDSSNGRDRIGETTLGPQRPVIPFGDVDASSEQNRPEELLTSTRTIHVDDGVATVRPHRPDEAAFTTTTTPPTITLIDEVPHEFSQSPFDVGPDLFPNSGRGEAKPADRNGGIKSPNEKQDIDELQALIDSIQKTTTPETFTFVPTVANTFFHPFPADRDFTIFTSTQAPHQTFTTPVRRVKPDQTDHTEAFQPITTDKISAPSTQGRCPSQNANVAEKMKSDVVFLLDTSDSQNEDGFRKGVILILETVDKLRNIGPEGTQVSLVQFNTEPYLEFSLRKHNCKEWLKNDIADTEYMNGGSMLGKALNRVATFAFTRNRGDRPDARNILVVLTSGRLGDEVEKPIEIAQQHNISIVTIVTHDNGDGFEHLKGLQNERHELYLYDYQLDLGQLLADKIRKFPIGTQIEEITPSSTSMSSNGVIQLDCTASGFKIQMKPLDNFTGIAVVKGQIDNPECRKTIPLNHEPDQLFDIYIKFDSCGVTRTESTSPAGTNMTMLLQMLYNESLVTEYDRAFLLQCFVGKIPDTDVLSTSLDVEKLLIAETISLSSIPPTCTYSIRQDSPRGPIVEKAVVGQTVYHRWDCDGGASANNVYGMLIHSCFASDDVEQKYPIIDSRGCSSDLALLADPIYSEETLSAFATSHAFGFQDNINPESLKFHCKLSLCTRDGDQCEGITPPTCAASNQTSHGLLLPRRMQRIHSPAMDDALTSALSTKVNLLSPFTKNFLGNPIFFWVIALVVVVIACIPALLTHYTSNRSSASSAAGSAESNQPDPEQALSLSTSSPPPPSTSTTATPSVHRQSADLESGLSSSTSTARAQRQPFLIHPRANPKLEEFLKSFDRSKYV</sequence>
<dbReference type="GO" id="GO:0005886">
    <property type="term" value="C:plasma membrane"/>
    <property type="evidence" value="ECO:0007669"/>
    <property type="project" value="UniProtKB-SubCell"/>
</dbReference>
<dbReference type="InterPro" id="IPR002035">
    <property type="entry name" value="VWF_A"/>
</dbReference>
<reference evidence="12 13" key="1">
    <citation type="journal article" date="2017" name="Curr. Biol.">
        <title>Genome architecture and evolution of a unichromosomal asexual nematode.</title>
        <authorList>
            <person name="Fradin H."/>
            <person name="Zegar C."/>
            <person name="Gutwein M."/>
            <person name="Lucas J."/>
            <person name="Kovtun M."/>
            <person name="Corcoran D."/>
            <person name="Baugh L.R."/>
            <person name="Kiontke K."/>
            <person name="Gunsalus K."/>
            <person name="Fitch D.H."/>
            <person name="Piano F."/>
        </authorList>
    </citation>
    <scope>NUCLEOTIDE SEQUENCE [LARGE SCALE GENOMIC DNA]</scope>
    <source>
        <strain evidence="12">PF1309</strain>
    </source>
</reference>
<dbReference type="Pfam" id="PF00092">
    <property type="entry name" value="VWA"/>
    <property type="match status" value="1"/>
</dbReference>
<evidence type="ECO:0000259" key="11">
    <source>
        <dbReference type="PROSITE" id="PS51034"/>
    </source>
</evidence>
<feature type="compositionally biased region" description="Pro residues" evidence="8">
    <location>
        <begin position="954"/>
        <end position="969"/>
    </location>
</feature>
<feature type="compositionally biased region" description="Polar residues" evidence="8">
    <location>
        <begin position="743"/>
        <end position="773"/>
    </location>
</feature>
<feature type="compositionally biased region" description="Polar residues" evidence="8">
    <location>
        <begin position="573"/>
        <end position="589"/>
    </location>
</feature>
<evidence type="ECO:0000256" key="9">
    <source>
        <dbReference type="SAM" id="Phobius"/>
    </source>
</evidence>
<evidence type="ECO:0000256" key="7">
    <source>
        <dbReference type="ARBA" id="ARBA00023136"/>
    </source>
</evidence>
<feature type="region of interest" description="Disordered" evidence="8">
    <location>
        <begin position="15"/>
        <end position="39"/>
    </location>
</feature>
<feature type="region of interest" description="Disordered" evidence="8">
    <location>
        <begin position="1254"/>
        <end position="1276"/>
    </location>
</feature>
<feature type="compositionally biased region" description="Low complexity" evidence="8">
    <location>
        <begin position="229"/>
        <end position="255"/>
    </location>
</feature>
<protein>
    <recommendedName>
        <fullName evidence="14">ZP domain-containing protein</fullName>
    </recommendedName>
</protein>
<evidence type="ECO:0000256" key="5">
    <source>
        <dbReference type="ARBA" id="ARBA00022729"/>
    </source>
</evidence>
<accession>A0A2A2J3Z4</accession>
<dbReference type="PROSITE" id="PS51034">
    <property type="entry name" value="ZP_2"/>
    <property type="match status" value="1"/>
</dbReference>
<feature type="region of interest" description="Disordered" evidence="8">
    <location>
        <begin position="2000"/>
        <end position="2067"/>
    </location>
</feature>
<keyword evidence="6 9" id="KW-1133">Transmembrane helix</keyword>
<evidence type="ECO:0000256" key="6">
    <source>
        <dbReference type="ARBA" id="ARBA00022989"/>
    </source>
</evidence>
<dbReference type="PANTHER" id="PTHR22907:SF40">
    <property type="entry name" value="TRANSMEMBRANE PROTEIN-RELATED"/>
    <property type="match status" value="1"/>
</dbReference>
<dbReference type="CDD" id="cd01450">
    <property type="entry name" value="vWFA_subfamily_ECM"/>
    <property type="match status" value="1"/>
</dbReference>
<dbReference type="SUPFAM" id="SSF53300">
    <property type="entry name" value="vWA-like"/>
    <property type="match status" value="1"/>
</dbReference>
<dbReference type="Pfam" id="PF25057">
    <property type="entry name" value="CUT_N"/>
    <property type="match status" value="1"/>
</dbReference>
<dbReference type="Pfam" id="PF25301">
    <property type="entry name" value="CUT_C"/>
    <property type="match status" value="1"/>
</dbReference>
<organism evidence="12 13">
    <name type="scientific">Diploscapter pachys</name>
    <dbReference type="NCBI Taxonomy" id="2018661"/>
    <lineage>
        <taxon>Eukaryota</taxon>
        <taxon>Metazoa</taxon>
        <taxon>Ecdysozoa</taxon>
        <taxon>Nematoda</taxon>
        <taxon>Chromadorea</taxon>
        <taxon>Rhabditida</taxon>
        <taxon>Rhabditina</taxon>
        <taxon>Rhabditomorpha</taxon>
        <taxon>Rhabditoidea</taxon>
        <taxon>Rhabditidae</taxon>
        <taxon>Diploscapter</taxon>
    </lineage>
</organism>
<proteinExistence type="predicted"/>
<dbReference type="Gene3D" id="3.40.50.410">
    <property type="entry name" value="von Willebrand factor, type A domain"/>
    <property type="match status" value="1"/>
</dbReference>
<feature type="transmembrane region" description="Helical" evidence="9">
    <location>
        <begin position="1972"/>
        <end position="1991"/>
    </location>
</feature>
<feature type="domain" description="VWFA" evidence="10">
    <location>
        <begin position="1466"/>
        <end position="1640"/>
    </location>
</feature>
<keyword evidence="13" id="KW-1185">Reference proteome</keyword>
<feature type="region of interest" description="Disordered" evidence="8">
    <location>
        <begin position="208"/>
        <end position="258"/>
    </location>
</feature>
<dbReference type="GO" id="GO:0042302">
    <property type="term" value="F:structural constituent of cuticle"/>
    <property type="evidence" value="ECO:0007669"/>
    <property type="project" value="UniProtKB-KW"/>
</dbReference>
<dbReference type="OrthoDB" id="10256829at2759"/>
<evidence type="ECO:0000256" key="1">
    <source>
        <dbReference type="ARBA" id="ARBA00004251"/>
    </source>
</evidence>
<dbReference type="InterPro" id="IPR001507">
    <property type="entry name" value="ZP_dom"/>
</dbReference>
<evidence type="ECO:0008006" key="14">
    <source>
        <dbReference type="Google" id="ProtNLM"/>
    </source>
</evidence>
<dbReference type="PRINTS" id="PR00453">
    <property type="entry name" value="VWFADOMAIN"/>
</dbReference>
<feature type="compositionally biased region" description="Polar residues" evidence="8">
    <location>
        <begin position="354"/>
        <end position="386"/>
    </location>
</feature>
<dbReference type="Proteomes" id="UP000218231">
    <property type="component" value="Unassembled WGS sequence"/>
</dbReference>
<keyword evidence="2" id="KW-0193">Cuticle</keyword>
<feature type="region of interest" description="Disordered" evidence="8">
    <location>
        <begin position="1088"/>
        <end position="1183"/>
    </location>
</feature>
<feature type="region of interest" description="Disordered" evidence="8">
    <location>
        <begin position="919"/>
        <end position="973"/>
    </location>
</feature>
<evidence type="ECO:0000259" key="10">
    <source>
        <dbReference type="PROSITE" id="PS50234"/>
    </source>
</evidence>
<dbReference type="InterPro" id="IPR051962">
    <property type="entry name" value="Cuticlin"/>
</dbReference>
<dbReference type="Gene3D" id="2.60.40.4100">
    <property type="entry name" value="Zona pellucida, ZP-C domain"/>
    <property type="match status" value="1"/>
</dbReference>
<keyword evidence="4 9" id="KW-0812">Transmembrane</keyword>
<evidence type="ECO:0000256" key="2">
    <source>
        <dbReference type="ARBA" id="ARBA00022460"/>
    </source>
</evidence>
<feature type="compositionally biased region" description="Low complexity" evidence="8">
    <location>
        <begin position="296"/>
        <end position="312"/>
    </location>
</feature>
<feature type="compositionally biased region" description="Low complexity" evidence="8">
    <location>
        <begin position="1095"/>
        <end position="1114"/>
    </location>
</feature>
<dbReference type="InterPro" id="IPR036465">
    <property type="entry name" value="vWFA_dom_sf"/>
</dbReference>
<feature type="compositionally biased region" description="Polar residues" evidence="8">
    <location>
        <begin position="1164"/>
        <end position="1183"/>
    </location>
</feature>
<comment type="subcellular location">
    <subcellularLocation>
        <location evidence="1">Cell membrane</location>
        <topology evidence="1">Single-pass type I membrane protein</topology>
    </subcellularLocation>
</comment>
<feature type="compositionally biased region" description="Polar residues" evidence="8">
    <location>
        <begin position="923"/>
        <end position="944"/>
    </location>
</feature>
<feature type="region of interest" description="Disordered" evidence="8">
    <location>
        <begin position="558"/>
        <end position="589"/>
    </location>
</feature>
<feature type="region of interest" description="Disordered" evidence="8">
    <location>
        <begin position="741"/>
        <end position="773"/>
    </location>
</feature>
<feature type="compositionally biased region" description="Polar residues" evidence="8">
    <location>
        <begin position="822"/>
        <end position="838"/>
    </location>
</feature>
<dbReference type="PROSITE" id="PS50234">
    <property type="entry name" value="VWFA"/>
    <property type="match status" value="1"/>
</dbReference>